<dbReference type="Pfam" id="PF14088">
    <property type="entry name" value="DUF4268"/>
    <property type="match status" value="1"/>
</dbReference>
<organism evidence="2">
    <name type="scientific">hydrothermal vent metagenome</name>
    <dbReference type="NCBI Taxonomy" id="652676"/>
    <lineage>
        <taxon>unclassified sequences</taxon>
        <taxon>metagenomes</taxon>
        <taxon>ecological metagenomes</taxon>
    </lineage>
</organism>
<protein>
    <recommendedName>
        <fullName evidence="1">DUF4268 domain-containing protein</fullName>
    </recommendedName>
</protein>
<evidence type="ECO:0000259" key="1">
    <source>
        <dbReference type="Pfam" id="PF14088"/>
    </source>
</evidence>
<evidence type="ECO:0000313" key="2">
    <source>
        <dbReference type="EMBL" id="VAW26647.1"/>
    </source>
</evidence>
<dbReference type="InterPro" id="IPR025364">
    <property type="entry name" value="DUF4268"/>
</dbReference>
<dbReference type="EMBL" id="UOER01000617">
    <property type="protein sequence ID" value="VAW26647.1"/>
    <property type="molecule type" value="Genomic_DNA"/>
</dbReference>
<sequence length="145" mass="17560">MFSKSASAQLRKEFWISFGKSFPRKWILYNTKIKDFSFKFVANQKQAMVCLDIESQDTIKNQLLFEQLLALKNILVNEYIPTVIFDDKFTLESGKTIYRIYVIHQQKFNIHNKNTWQQAYEFFNETMHQFELFYHNFEDFIKQAI</sequence>
<gene>
    <name evidence="2" type="ORF">MNBD_BACTEROID04-1925</name>
</gene>
<dbReference type="AlphaFoldDB" id="A0A3B0UNA9"/>
<accession>A0A3B0UNA9</accession>
<feature type="domain" description="DUF4268" evidence="1">
    <location>
        <begin position="10"/>
        <end position="136"/>
    </location>
</feature>
<proteinExistence type="predicted"/>
<name>A0A3B0UNA9_9ZZZZ</name>
<reference evidence="2" key="1">
    <citation type="submission" date="2018-06" db="EMBL/GenBank/DDBJ databases">
        <authorList>
            <person name="Zhirakovskaya E."/>
        </authorList>
    </citation>
    <scope>NUCLEOTIDE SEQUENCE</scope>
</reference>